<dbReference type="EMBL" id="CM044701">
    <property type="protein sequence ID" value="KAI5680818.1"/>
    <property type="molecule type" value="Genomic_DNA"/>
</dbReference>
<evidence type="ECO:0000313" key="2">
    <source>
        <dbReference type="Proteomes" id="UP001060085"/>
    </source>
</evidence>
<sequence length="227" mass="25409">MYSTSGLIWSGDRETCYNDLQCRRFGRNIFQCYSTAPRRLVEIIDRTELGGVFRYGYIGLDHALITSLAAVHGGFGRCTTDWEGLSVCSDLGVVTYPKQYWIDLIERLLGVRLSLGDFSEYEVKKEPLEAWILRAFTGSETDNDLILRASGFILLIIGEHMLPDFSEKFCSRAAVHGGFGRCTKDWEGLSVCSDLGVVTYTYIAASANDGDLSRPSCSAWRNMVHNI</sequence>
<evidence type="ECO:0000313" key="1">
    <source>
        <dbReference type="EMBL" id="KAI5680818.1"/>
    </source>
</evidence>
<reference evidence="2" key="1">
    <citation type="journal article" date="2023" name="Nat. Plants">
        <title>Single-cell RNA sequencing provides a high-resolution roadmap for understanding the multicellular compartmentation of specialized metabolism.</title>
        <authorList>
            <person name="Sun S."/>
            <person name="Shen X."/>
            <person name="Li Y."/>
            <person name="Li Y."/>
            <person name="Wang S."/>
            <person name="Li R."/>
            <person name="Zhang H."/>
            <person name="Shen G."/>
            <person name="Guo B."/>
            <person name="Wei J."/>
            <person name="Xu J."/>
            <person name="St-Pierre B."/>
            <person name="Chen S."/>
            <person name="Sun C."/>
        </authorList>
    </citation>
    <scope>NUCLEOTIDE SEQUENCE [LARGE SCALE GENOMIC DNA]</scope>
</reference>
<comment type="caution">
    <text evidence="1">The sequence shown here is derived from an EMBL/GenBank/DDBJ whole genome shotgun (WGS) entry which is preliminary data.</text>
</comment>
<keyword evidence="2" id="KW-1185">Reference proteome</keyword>
<name>A0ACC0C7S1_CATRO</name>
<gene>
    <name evidence="1" type="ORF">M9H77_02045</name>
</gene>
<dbReference type="Proteomes" id="UP001060085">
    <property type="component" value="Linkage Group LG01"/>
</dbReference>
<protein>
    <submittedName>
        <fullName evidence="1">Uncharacterized protein</fullName>
    </submittedName>
</protein>
<organism evidence="1 2">
    <name type="scientific">Catharanthus roseus</name>
    <name type="common">Madagascar periwinkle</name>
    <name type="synonym">Vinca rosea</name>
    <dbReference type="NCBI Taxonomy" id="4058"/>
    <lineage>
        <taxon>Eukaryota</taxon>
        <taxon>Viridiplantae</taxon>
        <taxon>Streptophyta</taxon>
        <taxon>Embryophyta</taxon>
        <taxon>Tracheophyta</taxon>
        <taxon>Spermatophyta</taxon>
        <taxon>Magnoliopsida</taxon>
        <taxon>eudicotyledons</taxon>
        <taxon>Gunneridae</taxon>
        <taxon>Pentapetalae</taxon>
        <taxon>asterids</taxon>
        <taxon>lamiids</taxon>
        <taxon>Gentianales</taxon>
        <taxon>Apocynaceae</taxon>
        <taxon>Rauvolfioideae</taxon>
        <taxon>Vinceae</taxon>
        <taxon>Catharanthinae</taxon>
        <taxon>Catharanthus</taxon>
    </lineage>
</organism>
<proteinExistence type="predicted"/>
<accession>A0ACC0C7S1</accession>